<sequence length="165" mass="17513">MSRRVRRAVLALHILCGVGWMGADVLLAILVVAGRTSGDGATVAAAYTAVRLVVPLAVPVLVGGMLVTGVLLGLGTKWGLVQWWWVFVKLLVGIVLTALVLVALVPGALSIPEGLTGTADQVRDAVGRAGEDLMFPPFVSFAALAFALVLSVYKPWSRTRWGRRR</sequence>
<accession>A0A4Q4ZMD6</accession>
<evidence type="ECO:0000313" key="3">
    <source>
        <dbReference type="Proteomes" id="UP000295198"/>
    </source>
</evidence>
<dbReference type="EMBL" id="SDKM01000001">
    <property type="protein sequence ID" value="RYP89105.1"/>
    <property type="molecule type" value="Genomic_DNA"/>
</dbReference>
<keyword evidence="1" id="KW-0812">Transmembrane</keyword>
<feature type="transmembrane region" description="Helical" evidence="1">
    <location>
        <begin position="138"/>
        <end position="156"/>
    </location>
</feature>
<organism evidence="2 3">
    <name type="scientific">Nocardioides guangzhouensis</name>
    <dbReference type="NCBI Taxonomy" id="2497878"/>
    <lineage>
        <taxon>Bacteria</taxon>
        <taxon>Bacillati</taxon>
        <taxon>Actinomycetota</taxon>
        <taxon>Actinomycetes</taxon>
        <taxon>Propionibacteriales</taxon>
        <taxon>Nocardioidaceae</taxon>
        <taxon>Nocardioides</taxon>
    </lineage>
</organism>
<dbReference type="Proteomes" id="UP000295198">
    <property type="component" value="Unassembled WGS sequence"/>
</dbReference>
<feature type="transmembrane region" description="Helical" evidence="1">
    <location>
        <begin position="86"/>
        <end position="109"/>
    </location>
</feature>
<dbReference type="OrthoDB" id="8082651at2"/>
<proteinExistence type="predicted"/>
<feature type="transmembrane region" description="Helical" evidence="1">
    <location>
        <begin position="12"/>
        <end position="33"/>
    </location>
</feature>
<keyword evidence="3" id="KW-1185">Reference proteome</keyword>
<evidence type="ECO:0000256" key="1">
    <source>
        <dbReference type="SAM" id="Phobius"/>
    </source>
</evidence>
<keyword evidence="1" id="KW-0472">Membrane</keyword>
<evidence type="ECO:0000313" key="2">
    <source>
        <dbReference type="EMBL" id="RYP89105.1"/>
    </source>
</evidence>
<feature type="transmembrane region" description="Helical" evidence="1">
    <location>
        <begin position="53"/>
        <end position="74"/>
    </location>
</feature>
<name>A0A4Q4ZMD6_9ACTN</name>
<reference evidence="2 3" key="1">
    <citation type="submission" date="2019-01" db="EMBL/GenBank/DDBJ databases">
        <title>Nocardioides guangzhouensis sp. nov., an actinobacterium isolated from soil.</title>
        <authorList>
            <person name="Fu Y."/>
            <person name="Cai Y."/>
            <person name="Lin Z."/>
            <person name="Chen P."/>
        </authorList>
    </citation>
    <scope>NUCLEOTIDE SEQUENCE [LARGE SCALE GENOMIC DNA]</scope>
    <source>
        <strain evidence="2 3">130</strain>
    </source>
</reference>
<dbReference type="AlphaFoldDB" id="A0A4Q4ZMD6"/>
<gene>
    <name evidence="2" type="ORF">EKO23_00410</name>
</gene>
<evidence type="ECO:0008006" key="4">
    <source>
        <dbReference type="Google" id="ProtNLM"/>
    </source>
</evidence>
<protein>
    <recommendedName>
        <fullName evidence="4">DUF2269 domain-containing protein</fullName>
    </recommendedName>
</protein>
<keyword evidence="1" id="KW-1133">Transmembrane helix</keyword>
<comment type="caution">
    <text evidence="2">The sequence shown here is derived from an EMBL/GenBank/DDBJ whole genome shotgun (WGS) entry which is preliminary data.</text>
</comment>